<dbReference type="PANTHER" id="PTHR47371">
    <property type="entry name" value="LIPOTEICHOIC ACID SYNTHASE"/>
    <property type="match status" value="1"/>
</dbReference>
<dbReference type="InterPro" id="IPR017850">
    <property type="entry name" value="Alkaline_phosphatase_core_sf"/>
</dbReference>
<keyword evidence="3 9" id="KW-0812">Transmembrane</keyword>
<feature type="active site" evidence="6">
    <location>
        <position position="388"/>
    </location>
</feature>
<proteinExistence type="predicted"/>
<evidence type="ECO:0000313" key="11">
    <source>
        <dbReference type="EMBL" id="SDC83119.1"/>
    </source>
</evidence>
<evidence type="ECO:0000256" key="7">
    <source>
        <dbReference type="PIRSR" id="PIRSR005091-2"/>
    </source>
</evidence>
<dbReference type="RefSeq" id="WP_090389771.1">
    <property type="nucleotide sequence ID" value="NZ_FMZO01000004.1"/>
</dbReference>
<feature type="binding site" evidence="8">
    <location>
        <position position="559"/>
    </location>
    <ligand>
        <name>Mn(2+)</name>
        <dbReference type="ChEBI" id="CHEBI:29035"/>
    </ligand>
</feature>
<dbReference type="EMBL" id="FMZO01000004">
    <property type="protein sequence ID" value="SDC83119.1"/>
    <property type="molecule type" value="Genomic_DNA"/>
</dbReference>
<dbReference type="Pfam" id="PF00884">
    <property type="entry name" value="Sulfatase"/>
    <property type="match status" value="1"/>
</dbReference>
<feature type="binding site" evidence="8">
    <location>
        <position position="348"/>
    </location>
    <ligand>
        <name>Mn(2+)</name>
        <dbReference type="ChEBI" id="CHEBI:29035"/>
    </ligand>
</feature>
<feature type="transmembrane region" description="Helical" evidence="9">
    <location>
        <begin position="48"/>
        <end position="77"/>
    </location>
</feature>
<feature type="transmembrane region" description="Helical" evidence="9">
    <location>
        <begin position="15"/>
        <end position="36"/>
    </location>
</feature>
<sequence>MVDSKGVLSKRFKPVALLYLTGIVINFITRLLLLFVSFNDLSLGLKNIAGVFFIGLFYDICFLSFVSIPFILIAWLTNDLLFKNPWKKGVIVLFMIGIVLSVIRNPIPKEFDKKLPWVFTGLVVLLFGIYLLLASKTDAYRHRWRTRGMKVFFFIVLFLFVFNIISEYFFWDEFGSRYNFIAVDYLIYTNEVVGNIRESYPIGWIIAGVLLVTLLIFLLIRKRLDGWAFARPGIAKRSLLALGLLAVPVLVYFLVNNRIKNFSDNDYVNQLAGNGVYEFGAAFWNNDLDFYRFYKTVPDREALAEVRKQLLERSPTDSFLSNDGFSIERMVNYPGPEKRMNVVLISIESFSAGFMGTFGNPQNITPYLDSLSRQSVFFRKCYATGTRTVRGLEVLSLSIPPIPGQSIVRRPNNDSLFTIGAVLRERGYTTQFLYGGYSSFDNMGPYFSANGYEVIDRSALKPEEIHYANIWGVADEDMFTLALKQFDKNAATGNPFFAQIMTVSNHRPYTYPEGRIDIAPKLQKREGAVKYTDYCIGSFLRQAAAKPWFSNTVFVIVADHCASAAGKTDLPVTGYHIPLFIYSPANLQPQVVDHMVSQVDVVPTILGLLNKSYRSKFFGQDLLRMPPGKDRAFISTYSGLGYLRDSQLIVQTPPHKVEQQRPDFSTGTAAKMAINDSLYRQALSYYQLAEKIFKSGGYKQ</sequence>
<evidence type="ECO:0000256" key="8">
    <source>
        <dbReference type="PIRSR" id="PIRSR005091-3"/>
    </source>
</evidence>
<evidence type="ECO:0000256" key="1">
    <source>
        <dbReference type="ARBA" id="ARBA00004651"/>
    </source>
</evidence>
<keyword evidence="7" id="KW-0464">Manganese</keyword>
<evidence type="ECO:0000256" key="2">
    <source>
        <dbReference type="ARBA" id="ARBA00022475"/>
    </source>
</evidence>
<dbReference type="OrthoDB" id="9777768at2"/>
<gene>
    <name evidence="11" type="ORF">SAMN04487894_104149</name>
</gene>
<comment type="subcellular location">
    <subcellularLocation>
        <location evidence="1">Cell membrane</location>
        <topology evidence="1">Multi-pass membrane protein</topology>
    </subcellularLocation>
</comment>
<evidence type="ECO:0000256" key="6">
    <source>
        <dbReference type="PIRSR" id="PIRSR005091-1"/>
    </source>
</evidence>
<keyword evidence="4 9" id="KW-1133">Transmembrane helix</keyword>
<dbReference type="InterPro" id="IPR000917">
    <property type="entry name" value="Sulfatase_N"/>
</dbReference>
<dbReference type="Gene3D" id="3.40.720.10">
    <property type="entry name" value="Alkaline Phosphatase, subunit A"/>
    <property type="match status" value="1"/>
</dbReference>
<keyword evidence="7" id="KW-0479">Metal-binding</keyword>
<dbReference type="InterPro" id="IPR050448">
    <property type="entry name" value="OpgB/LTA_synthase_biosynth"/>
</dbReference>
<reference evidence="12" key="1">
    <citation type="submission" date="2016-10" db="EMBL/GenBank/DDBJ databases">
        <authorList>
            <person name="Varghese N."/>
            <person name="Submissions S."/>
        </authorList>
    </citation>
    <scope>NUCLEOTIDE SEQUENCE [LARGE SCALE GENOMIC DNA]</scope>
    <source>
        <strain evidence="12">DSM 25811 / CCM 8410 / LMG 26954 / E90</strain>
    </source>
</reference>
<name>A0A1G6PSS3_NIADE</name>
<feature type="binding site" evidence="8">
    <location>
        <position position="388"/>
    </location>
    <ligand>
        <name>Mn(2+)</name>
        <dbReference type="ChEBI" id="CHEBI:29035"/>
    </ligand>
</feature>
<dbReference type="GO" id="GO:0005886">
    <property type="term" value="C:plasma membrane"/>
    <property type="evidence" value="ECO:0007669"/>
    <property type="project" value="UniProtKB-SubCell"/>
</dbReference>
<protein>
    <submittedName>
        <fullName evidence="11">Phosphoglycerol transferase MdoB</fullName>
    </submittedName>
</protein>
<dbReference type="SUPFAM" id="SSF53649">
    <property type="entry name" value="Alkaline phosphatase-like"/>
    <property type="match status" value="1"/>
</dbReference>
<keyword evidence="5 9" id="KW-0472">Membrane</keyword>
<evidence type="ECO:0000256" key="5">
    <source>
        <dbReference type="ARBA" id="ARBA00023136"/>
    </source>
</evidence>
<evidence type="ECO:0000259" key="10">
    <source>
        <dbReference type="Pfam" id="PF00884"/>
    </source>
</evidence>
<feature type="transmembrane region" description="Helical" evidence="9">
    <location>
        <begin position="239"/>
        <end position="255"/>
    </location>
</feature>
<feature type="binding site" evidence="7">
    <location>
        <position position="506"/>
    </location>
    <ligand>
        <name>substrate</name>
    </ligand>
</feature>
<accession>A0A1G6PSS3</accession>
<dbReference type="Proteomes" id="UP000198757">
    <property type="component" value="Unassembled WGS sequence"/>
</dbReference>
<evidence type="ECO:0000313" key="12">
    <source>
        <dbReference type="Proteomes" id="UP000198757"/>
    </source>
</evidence>
<feature type="binding site" evidence="8">
    <location>
        <position position="560"/>
    </location>
    <ligand>
        <name>Mn(2+)</name>
        <dbReference type="ChEBI" id="CHEBI:29035"/>
    </ligand>
</feature>
<feature type="domain" description="Sulfatase N-terminal" evidence="10">
    <location>
        <begin position="341"/>
        <end position="610"/>
    </location>
</feature>
<feature type="transmembrane region" description="Helical" evidence="9">
    <location>
        <begin position="119"/>
        <end position="139"/>
    </location>
</feature>
<dbReference type="GO" id="GO:0016740">
    <property type="term" value="F:transferase activity"/>
    <property type="evidence" value="ECO:0007669"/>
    <property type="project" value="UniProtKB-KW"/>
</dbReference>
<dbReference type="PANTHER" id="PTHR47371:SF3">
    <property type="entry name" value="PHOSPHOGLYCEROL TRANSFERASE I"/>
    <property type="match status" value="1"/>
</dbReference>
<dbReference type="GO" id="GO:0046872">
    <property type="term" value="F:metal ion binding"/>
    <property type="evidence" value="ECO:0007669"/>
    <property type="project" value="UniProtKB-KW"/>
</dbReference>
<dbReference type="Gene3D" id="3.30.1120.80">
    <property type="match status" value="1"/>
</dbReference>
<evidence type="ECO:0000256" key="3">
    <source>
        <dbReference type="ARBA" id="ARBA00022692"/>
    </source>
</evidence>
<keyword evidence="11" id="KW-0808">Transferase</keyword>
<feature type="transmembrane region" description="Helical" evidence="9">
    <location>
        <begin position="89"/>
        <end position="107"/>
    </location>
</feature>
<dbReference type="STRING" id="1285928.SAMN04487894_104149"/>
<feature type="transmembrane region" description="Helical" evidence="9">
    <location>
        <begin position="151"/>
        <end position="171"/>
    </location>
</feature>
<organism evidence="11 12">
    <name type="scientific">Niabella drilacis (strain DSM 25811 / CCM 8410 / CCUG 62505 / LMG 26954 / E90)</name>
    <dbReference type="NCBI Taxonomy" id="1285928"/>
    <lineage>
        <taxon>Bacteria</taxon>
        <taxon>Pseudomonadati</taxon>
        <taxon>Bacteroidota</taxon>
        <taxon>Chitinophagia</taxon>
        <taxon>Chitinophagales</taxon>
        <taxon>Chitinophagaceae</taxon>
        <taxon>Niabella</taxon>
    </lineage>
</organism>
<keyword evidence="12" id="KW-1185">Reference proteome</keyword>
<evidence type="ECO:0000256" key="9">
    <source>
        <dbReference type="SAM" id="Phobius"/>
    </source>
</evidence>
<keyword evidence="2" id="KW-1003">Cell membrane</keyword>
<evidence type="ECO:0000256" key="4">
    <source>
        <dbReference type="ARBA" id="ARBA00022989"/>
    </source>
</evidence>
<feature type="transmembrane region" description="Helical" evidence="9">
    <location>
        <begin position="202"/>
        <end position="219"/>
    </location>
</feature>
<dbReference type="AlphaFoldDB" id="A0A1G6PSS3"/>
<dbReference type="CDD" id="cd16015">
    <property type="entry name" value="LTA_synthase"/>
    <property type="match status" value="1"/>
</dbReference>